<dbReference type="EMBL" id="PKFP01000006">
    <property type="protein sequence ID" value="PVH16895.1"/>
    <property type="molecule type" value="Genomic_DNA"/>
</dbReference>
<reference evidence="2 3" key="1">
    <citation type="submission" date="2017-12" db="EMBL/GenBank/DDBJ databases">
        <title>Genome Sequence of the Amphotericin B-resistant Candida duobushaemulonii strain, B09383.</title>
        <authorList>
            <person name="Chow N.A."/>
            <person name="Gade L."/>
            <person name="Batra D."/>
            <person name="Rowe L.A."/>
            <person name="Loparev V.N."/>
            <person name="Litvintseva A.P."/>
        </authorList>
    </citation>
    <scope>NUCLEOTIDE SEQUENCE [LARGE SCALE GENOMIC DNA]</scope>
    <source>
        <strain evidence="2 3">B09383</strain>
    </source>
</reference>
<dbReference type="AlphaFoldDB" id="A0A2V1AGQ2"/>
<keyword evidence="3" id="KW-1185">Reference proteome</keyword>
<feature type="region of interest" description="Disordered" evidence="1">
    <location>
        <begin position="47"/>
        <end position="134"/>
    </location>
</feature>
<dbReference type="RefSeq" id="XP_025337835.1">
    <property type="nucleotide sequence ID" value="XM_025482892.1"/>
</dbReference>
<feature type="compositionally biased region" description="Polar residues" evidence="1">
    <location>
        <begin position="53"/>
        <end position="75"/>
    </location>
</feature>
<organism evidence="2 3">
    <name type="scientific">Candidozyma duobushaemuli</name>
    <dbReference type="NCBI Taxonomy" id="1231522"/>
    <lineage>
        <taxon>Eukaryota</taxon>
        <taxon>Fungi</taxon>
        <taxon>Dikarya</taxon>
        <taxon>Ascomycota</taxon>
        <taxon>Saccharomycotina</taxon>
        <taxon>Pichiomycetes</taxon>
        <taxon>Metschnikowiaceae</taxon>
        <taxon>Candidozyma</taxon>
    </lineage>
</organism>
<feature type="compositionally biased region" description="Acidic residues" evidence="1">
    <location>
        <begin position="124"/>
        <end position="133"/>
    </location>
</feature>
<gene>
    <name evidence="2" type="ORF">CXQ87_004453</name>
</gene>
<dbReference type="Proteomes" id="UP000244406">
    <property type="component" value="Unassembled WGS sequence"/>
</dbReference>
<evidence type="ECO:0000256" key="1">
    <source>
        <dbReference type="SAM" id="MobiDB-lite"/>
    </source>
</evidence>
<comment type="caution">
    <text evidence="2">The sequence shown here is derived from an EMBL/GenBank/DDBJ whole genome shotgun (WGS) entry which is preliminary data.</text>
</comment>
<accession>A0A2V1AGQ2</accession>
<dbReference type="GeneID" id="37004452"/>
<protein>
    <submittedName>
        <fullName evidence="2">Uncharacterized protein</fullName>
    </submittedName>
</protein>
<dbReference type="VEuPathDB" id="FungiDB:CXQ87_004453"/>
<proteinExistence type="predicted"/>
<evidence type="ECO:0000313" key="3">
    <source>
        <dbReference type="Proteomes" id="UP000244406"/>
    </source>
</evidence>
<sequence length="150" mass="16526">MIGRSAAEFQRATELAQQEGVPCNNIKLGQKFGKFFQRYCAHRGAKIDYKKPQNPTLPKSFSLTSSGDEGSTKTFSSREAEQGSFADMSSGFMDQDSKPDEAMSSDEPSEALNENQAESNKADEEADDDEELMDSVLLEYFKNSSLLGTP</sequence>
<evidence type="ECO:0000313" key="2">
    <source>
        <dbReference type="EMBL" id="PVH16895.1"/>
    </source>
</evidence>
<name>A0A2V1AGQ2_9ASCO</name>